<dbReference type="STRING" id="1073090.A0A1L9SK18"/>
<feature type="compositionally biased region" description="Acidic residues" evidence="2">
    <location>
        <begin position="2106"/>
        <end position="2124"/>
    </location>
</feature>
<dbReference type="Proteomes" id="UP000184188">
    <property type="component" value="Unassembled WGS sequence"/>
</dbReference>
<keyword evidence="4" id="KW-1185">Reference proteome</keyword>
<dbReference type="EMBL" id="KV878340">
    <property type="protein sequence ID" value="OJJ47582.1"/>
    <property type="molecule type" value="Genomic_DNA"/>
</dbReference>
<evidence type="ECO:0000313" key="4">
    <source>
        <dbReference type="Proteomes" id="UP000184188"/>
    </source>
</evidence>
<dbReference type="RefSeq" id="XP_022582092.1">
    <property type="nucleotide sequence ID" value="XM_022725608.1"/>
</dbReference>
<feature type="region of interest" description="Disordered" evidence="2">
    <location>
        <begin position="1915"/>
        <end position="1947"/>
    </location>
</feature>
<evidence type="ECO:0000313" key="3">
    <source>
        <dbReference type="EMBL" id="OJJ47582.1"/>
    </source>
</evidence>
<feature type="compositionally biased region" description="Polar residues" evidence="2">
    <location>
        <begin position="2064"/>
        <end position="2090"/>
    </location>
</feature>
<feature type="coiled-coil region" evidence="1">
    <location>
        <begin position="1078"/>
        <end position="1145"/>
    </location>
</feature>
<evidence type="ECO:0008006" key="5">
    <source>
        <dbReference type="Google" id="ProtNLM"/>
    </source>
</evidence>
<feature type="coiled-coil region" evidence="1">
    <location>
        <begin position="1823"/>
        <end position="1899"/>
    </location>
</feature>
<feature type="compositionally biased region" description="Polar residues" evidence="2">
    <location>
        <begin position="47"/>
        <end position="59"/>
    </location>
</feature>
<feature type="region of interest" description="Disordered" evidence="2">
    <location>
        <begin position="2038"/>
        <end position="2147"/>
    </location>
</feature>
<feature type="region of interest" description="Disordered" evidence="2">
    <location>
        <begin position="1960"/>
        <end position="2022"/>
    </location>
</feature>
<feature type="compositionally biased region" description="Polar residues" evidence="2">
    <location>
        <begin position="1999"/>
        <end position="2010"/>
    </location>
</feature>
<gene>
    <name evidence="3" type="ORF">ASPZODRAFT_15034</name>
</gene>
<feature type="region of interest" description="Disordered" evidence="2">
    <location>
        <begin position="195"/>
        <end position="219"/>
    </location>
</feature>
<name>A0A1L9SK18_9EURO</name>
<dbReference type="GeneID" id="34612073"/>
<reference evidence="4" key="1">
    <citation type="journal article" date="2017" name="Genome Biol.">
        <title>Comparative genomics reveals high biological diversity and specific adaptations in the industrially and medically important fungal genus Aspergillus.</title>
        <authorList>
            <person name="de Vries R.P."/>
            <person name="Riley R."/>
            <person name="Wiebenga A."/>
            <person name="Aguilar-Osorio G."/>
            <person name="Amillis S."/>
            <person name="Uchima C.A."/>
            <person name="Anderluh G."/>
            <person name="Asadollahi M."/>
            <person name="Askin M."/>
            <person name="Barry K."/>
            <person name="Battaglia E."/>
            <person name="Bayram O."/>
            <person name="Benocci T."/>
            <person name="Braus-Stromeyer S.A."/>
            <person name="Caldana C."/>
            <person name="Canovas D."/>
            <person name="Cerqueira G.C."/>
            <person name="Chen F."/>
            <person name="Chen W."/>
            <person name="Choi C."/>
            <person name="Clum A."/>
            <person name="Dos Santos R.A."/>
            <person name="Damasio A.R."/>
            <person name="Diallinas G."/>
            <person name="Emri T."/>
            <person name="Fekete E."/>
            <person name="Flipphi M."/>
            <person name="Freyberg S."/>
            <person name="Gallo A."/>
            <person name="Gournas C."/>
            <person name="Habgood R."/>
            <person name="Hainaut M."/>
            <person name="Harispe M.L."/>
            <person name="Henrissat B."/>
            <person name="Hilden K.S."/>
            <person name="Hope R."/>
            <person name="Hossain A."/>
            <person name="Karabika E."/>
            <person name="Karaffa L."/>
            <person name="Karanyi Z."/>
            <person name="Krasevec N."/>
            <person name="Kuo A."/>
            <person name="Kusch H."/>
            <person name="LaButti K."/>
            <person name="Lagendijk E.L."/>
            <person name="Lapidus A."/>
            <person name="Levasseur A."/>
            <person name="Lindquist E."/>
            <person name="Lipzen A."/>
            <person name="Logrieco A.F."/>
            <person name="MacCabe A."/>
            <person name="Maekelae M.R."/>
            <person name="Malavazi I."/>
            <person name="Melin P."/>
            <person name="Meyer V."/>
            <person name="Mielnichuk N."/>
            <person name="Miskei M."/>
            <person name="Molnar A.P."/>
            <person name="Mule G."/>
            <person name="Ngan C.Y."/>
            <person name="Orejas M."/>
            <person name="Orosz E."/>
            <person name="Ouedraogo J.P."/>
            <person name="Overkamp K.M."/>
            <person name="Park H.-S."/>
            <person name="Perrone G."/>
            <person name="Piumi F."/>
            <person name="Punt P.J."/>
            <person name="Ram A.F."/>
            <person name="Ramon A."/>
            <person name="Rauscher S."/>
            <person name="Record E."/>
            <person name="Riano-Pachon D.M."/>
            <person name="Robert V."/>
            <person name="Roehrig J."/>
            <person name="Ruller R."/>
            <person name="Salamov A."/>
            <person name="Salih N.S."/>
            <person name="Samson R.A."/>
            <person name="Sandor E."/>
            <person name="Sanguinetti M."/>
            <person name="Schuetze T."/>
            <person name="Sepcic K."/>
            <person name="Shelest E."/>
            <person name="Sherlock G."/>
            <person name="Sophianopoulou V."/>
            <person name="Squina F.M."/>
            <person name="Sun H."/>
            <person name="Susca A."/>
            <person name="Todd R.B."/>
            <person name="Tsang A."/>
            <person name="Unkles S.E."/>
            <person name="van de Wiele N."/>
            <person name="van Rossen-Uffink D."/>
            <person name="Oliveira J.V."/>
            <person name="Vesth T.C."/>
            <person name="Visser J."/>
            <person name="Yu J.-H."/>
            <person name="Zhou M."/>
            <person name="Andersen M.R."/>
            <person name="Archer D.B."/>
            <person name="Baker S.E."/>
            <person name="Benoit I."/>
            <person name="Brakhage A.A."/>
            <person name="Braus G.H."/>
            <person name="Fischer R."/>
            <person name="Frisvad J.C."/>
            <person name="Goldman G.H."/>
            <person name="Houbraken J."/>
            <person name="Oakley B."/>
            <person name="Pocsi I."/>
            <person name="Scazzocchio C."/>
            <person name="Seiboth B."/>
            <person name="vanKuyk P.A."/>
            <person name="Wortman J."/>
            <person name="Dyer P.S."/>
            <person name="Grigoriev I.V."/>
        </authorList>
    </citation>
    <scope>NUCLEOTIDE SEQUENCE [LARGE SCALE GENOMIC DNA]</scope>
    <source>
        <strain evidence="4">CBS 506.65</strain>
    </source>
</reference>
<evidence type="ECO:0000256" key="2">
    <source>
        <dbReference type="SAM" id="MobiDB-lite"/>
    </source>
</evidence>
<proteinExistence type="predicted"/>
<feature type="compositionally biased region" description="Basic and acidic residues" evidence="2">
    <location>
        <begin position="2095"/>
        <end position="2105"/>
    </location>
</feature>
<feature type="compositionally biased region" description="Low complexity" evidence="2">
    <location>
        <begin position="1969"/>
        <end position="1978"/>
    </location>
</feature>
<feature type="region of interest" description="Disordered" evidence="2">
    <location>
        <begin position="301"/>
        <end position="332"/>
    </location>
</feature>
<protein>
    <recommendedName>
        <fullName evidence="5">Chromosome segregation ATPase family protein</fullName>
    </recommendedName>
</protein>
<evidence type="ECO:0000256" key="1">
    <source>
        <dbReference type="SAM" id="Coils"/>
    </source>
</evidence>
<dbReference type="VEuPathDB" id="FungiDB:ASPZODRAFT_15034"/>
<sequence length="2147" mass="237492">MPSHEREGSYDRELVRHQSSYPESRSLVPMWDSSDPERAPPPLPMNPGSTSPVTKANASPNIQAVAASFAEKMRENAPSAYTVNPMPLKSSPEKSLIRGHYHKRMQSMQGADTRSEFLNYLESRSPERPLRASVMEPGTRQLESDLMMSNDSPFNSKDTDRDAPHFAMANRFLSKPILGGSTPPSATMLALQNMQLPDDSPPAPAPRSSSPPVEFSTPMSHNFESLSTQIHSLTDIASGLQREMAQLSRRSKDNATDLVSLKAATNARDEDIRKSLRELSSSISSRFSELEGATRWDLNSNSFLRSGDGIDSKESDSSPSSKKSYNMPRMPSPNPFAAAMERELCGSPTPISDGSASIALLEKVLREMATKEGQEKLLELVEEMKSSPVSHTSDPETDKTVTTMLEEILKLVREQPSMSNALVRARPEDLGDGSRSRSLDARDLSDLATMNEMNDNGNSDMTQEMLAIMKRVKSSVIEGGGLTNEVKALVRELRGEVLGMGRELGRKLEEAENDRLTDKENPAPLNKEEISAIVATSLDDLKEQMALMINESRDHSAAMKDYRSKMNSAEVYSLVRKAIDEFPLPEFPALPEGVRMDKEDILETVREAWETYKPEIELQNFGLEREEILECLSEGLKSYEPQHQDAVTYDQVLAAVQVGMQSFVPPPVESPPTITKDEISMTIRECLEGYQPPAPRMVEENELHAMRDEIMNALADLVTTTQSTLSRESFDSGIGRDEILSAVAGGLESHFAAVKEVDEPRVSREEVFNAINDAFAVHPAPEPPVSREEILALVTEALENQGAREIELSKDDLMEAISSCLEEATQTTNATIGEQVLERLQGLLDGMKEEFAQYSAANGKDTEQVLDALKDSMEVVRKDIETCTAAAVDENGKHEIMDTVKEGFRLLQADMEKTIQETVLLTQRGNPDTPELLDAMEKEFEHLRQTISTLLVRSNPGEKDEIIDAIREVADANKPGQKAEDVVAVVKEQIDNMREIFNMSIVPASQNQNLNKEELLSAIREHLDSFREQDSQQRDGAESILSNTGELLDAFHEGVDMIRADLDKLISKPVEVDNAEVLETIKEGLNSLRSEMEGLRDSHRELDAMESSRGQELTLANTSNLGDDIENLKIMITQLQIKVDAIETTPPPPAEFPEDVLKREDLDEVLVGLQEVQGSVAELVARPVPVDDTTAKKDDTDVIEDLLRTTKAHLEGMVFPQADEIAKAEQLGTLEAVVLETKEAISELSGRLEAEGPTKTEIGTLESLLKDIYLVVEELKAKATPGEDEDTAKLMKSDLQTVEAMIFEVKTQVEELKLPDVDSLPTKTELQELSALVVDFREKVEAENELTAQAFEARKVEHGGLAEKIEEAQAVVNSLSEELKSKLDGSSEGLSELRQLLEGLIASSEMFTTVESVKELTDLINREFERARGEQDAAKLETEERDAVNIVKQDETRAAIIVELGAKIDEKVGEVMAKYEEAQATMESKFSEAEERDGAHLEAVTDTKSIAEDIRLVIGAMGDSLTETCERMGIDTKTFLEKVDESYKKIEEMHNDVKSHQEQARVDVERAVAATDRVESKLGEIHPQLLESIQEILAIVGQHYEHSQNSSQELTRGLTALPMALTPLLPALPPPEPEKYDDSQVQDKLNTIIEHARNREIHEKLDDLVESSQSNRVVNEKLDTLLEQTTTSEIQDKLNILLEHAADTNVHDKLNILVENSTNHEIHDKLNTIMEFATNDQVHEKLDTLINHTTSPENPVHEKLDTLLDRSIDTSQSVTQMMKLDEMHKDIMETSRRMNEMFEAQSKMIAEDNERRRRESEEIAMAIERRTAQKEQIEAELVGLAEEKDSLLKMIYTLKGEKDDLSKQKTKLATELSGLETALEIRHEEMQLMEERADSLEKRILEGVLDHARSVLLRGPAGGRSMGVKRVRSTRTRDSSAASNASTARDARSILGSGAGIALKRRSHAPSQSGSTAASSTAGKERRILSLSNVTGNRGVVDRQSSTTSGFTSLKRSHSVKSDLSLRKASWAGRRTSLANKENDVFVEEEEQNSGGESDTGTERRTSYAGTFTDNMRRVSTASSATGLQGTETGSVVIDHGDAGDRPEEEHSEDEEPANGDAEADGSELADGAAPNHDLDSGLGSEMVVAV</sequence>
<keyword evidence="1" id="KW-0175">Coiled coil</keyword>
<accession>A0A1L9SK18</accession>
<feature type="compositionally biased region" description="Basic and acidic residues" evidence="2">
    <location>
        <begin position="1"/>
        <end position="16"/>
    </location>
</feature>
<feature type="compositionally biased region" description="Low complexity" evidence="2">
    <location>
        <begin position="1935"/>
        <end position="1944"/>
    </location>
</feature>
<dbReference type="OrthoDB" id="5423371at2759"/>
<feature type="region of interest" description="Disordered" evidence="2">
    <location>
        <begin position="1"/>
        <end position="59"/>
    </location>
</feature>
<organism evidence="3 4">
    <name type="scientific">Penicilliopsis zonata CBS 506.65</name>
    <dbReference type="NCBI Taxonomy" id="1073090"/>
    <lineage>
        <taxon>Eukaryota</taxon>
        <taxon>Fungi</taxon>
        <taxon>Dikarya</taxon>
        <taxon>Ascomycota</taxon>
        <taxon>Pezizomycotina</taxon>
        <taxon>Eurotiomycetes</taxon>
        <taxon>Eurotiomycetidae</taxon>
        <taxon>Eurotiales</taxon>
        <taxon>Aspergillaceae</taxon>
        <taxon>Penicilliopsis</taxon>
    </lineage>
</organism>